<evidence type="ECO:0000259" key="1">
    <source>
        <dbReference type="Pfam" id="PF13847"/>
    </source>
</evidence>
<dbReference type="Gene3D" id="3.40.50.150">
    <property type="entry name" value="Vaccinia Virus protein VP39"/>
    <property type="match status" value="1"/>
</dbReference>
<comment type="caution">
    <text evidence="2">The sequence shown here is derived from an EMBL/GenBank/DDBJ whole genome shotgun (WGS) entry which is preliminary data.</text>
</comment>
<keyword evidence="2" id="KW-0489">Methyltransferase</keyword>
<evidence type="ECO:0000313" key="2">
    <source>
        <dbReference type="EMBL" id="KAF8477982.1"/>
    </source>
</evidence>
<protein>
    <submittedName>
        <fullName evidence="2">S-adenosyl-L-methionine-dependent methyltransferase</fullName>
    </submittedName>
</protein>
<accession>A0A9P5T7E5</accession>
<dbReference type="InterPro" id="IPR025714">
    <property type="entry name" value="Methyltranfer_dom"/>
</dbReference>
<dbReference type="AlphaFoldDB" id="A0A9P5T7E5"/>
<dbReference type="GO" id="GO:0008168">
    <property type="term" value="F:methyltransferase activity"/>
    <property type="evidence" value="ECO:0007669"/>
    <property type="project" value="UniProtKB-KW"/>
</dbReference>
<evidence type="ECO:0000313" key="3">
    <source>
        <dbReference type="Proteomes" id="UP000759537"/>
    </source>
</evidence>
<reference evidence="2" key="2">
    <citation type="journal article" date="2020" name="Nat. Commun.">
        <title>Large-scale genome sequencing of mycorrhizal fungi provides insights into the early evolution of symbiotic traits.</title>
        <authorList>
            <person name="Miyauchi S."/>
            <person name="Kiss E."/>
            <person name="Kuo A."/>
            <person name="Drula E."/>
            <person name="Kohler A."/>
            <person name="Sanchez-Garcia M."/>
            <person name="Morin E."/>
            <person name="Andreopoulos B."/>
            <person name="Barry K.W."/>
            <person name="Bonito G."/>
            <person name="Buee M."/>
            <person name="Carver A."/>
            <person name="Chen C."/>
            <person name="Cichocki N."/>
            <person name="Clum A."/>
            <person name="Culley D."/>
            <person name="Crous P.W."/>
            <person name="Fauchery L."/>
            <person name="Girlanda M."/>
            <person name="Hayes R.D."/>
            <person name="Keri Z."/>
            <person name="LaButti K."/>
            <person name="Lipzen A."/>
            <person name="Lombard V."/>
            <person name="Magnuson J."/>
            <person name="Maillard F."/>
            <person name="Murat C."/>
            <person name="Nolan M."/>
            <person name="Ohm R.A."/>
            <person name="Pangilinan J."/>
            <person name="Pereira M.F."/>
            <person name="Perotto S."/>
            <person name="Peter M."/>
            <person name="Pfister S."/>
            <person name="Riley R."/>
            <person name="Sitrit Y."/>
            <person name="Stielow J.B."/>
            <person name="Szollosi G."/>
            <person name="Zifcakova L."/>
            <person name="Stursova M."/>
            <person name="Spatafora J.W."/>
            <person name="Tedersoo L."/>
            <person name="Vaario L.M."/>
            <person name="Yamada A."/>
            <person name="Yan M."/>
            <person name="Wang P."/>
            <person name="Xu J."/>
            <person name="Bruns T."/>
            <person name="Baldrian P."/>
            <person name="Vilgalys R."/>
            <person name="Dunand C."/>
            <person name="Henrissat B."/>
            <person name="Grigoriev I.V."/>
            <person name="Hibbett D."/>
            <person name="Nagy L.G."/>
            <person name="Martin F.M."/>
        </authorList>
    </citation>
    <scope>NUCLEOTIDE SEQUENCE</scope>
    <source>
        <strain evidence="2">Prilba</strain>
    </source>
</reference>
<feature type="domain" description="Methyltransferase" evidence="1">
    <location>
        <begin position="46"/>
        <end position="156"/>
    </location>
</feature>
<dbReference type="Proteomes" id="UP000759537">
    <property type="component" value="Unassembled WGS sequence"/>
</dbReference>
<organism evidence="2 3">
    <name type="scientific">Russula ochroleuca</name>
    <dbReference type="NCBI Taxonomy" id="152965"/>
    <lineage>
        <taxon>Eukaryota</taxon>
        <taxon>Fungi</taxon>
        <taxon>Dikarya</taxon>
        <taxon>Basidiomycota</taxon>
        <taxon>Agaricomycotina</taxon>
        <taxon>Agaricomycetes</taxon>
        <taxon>Russulales</taxon>
        <taxon>Russulaceae</taxon>
        <taxon>Russula</taxon>
    </lineage>
</organism>
<keyword evidence="2" id="KW-0808">Transferase</keyword>
<dbReference type="EMBL" id="WHVB01000012">
    <property type="protein sequence ID" value="KAF8477982.1"/>
    <property type="molecule type" value="Genomic_DNA"/>
</dbReference>
<dbReference type="CDD" id="cd02440">
    <property type="entry name" value="AdoMet_MTases"/>
    <property type="match status" value="1"/>
</dbReference>
<dbReference type="InterPro" id="IPR029063">
    <property type="entry name" value="SAM-dependent_MTases_sf"/>
</dbReference>
<dbReference type="SUPFAM" id="SSF53335">
    <property type="entry name" value="S-adenosyl-L-methionine-dependent methyltransferases"/>
    <property type="match status" value="1"/>
</dbReference>
<proteinExistence type="predicted"/>
<dbReference type="Pfam" id="PF13847">
    <property type="entry name" value="Methyltransf_31"/>
    <property type="match status" value="1"/>
</dbReference>
<dbReference type="PANTHER" id="PTHR43861:SF1">
    <property type="entry name" value="TRANS-ACONITATE 2-METHYLTRANSFERASE"/>
    <property type="match status" value="1"/>
</dbReference>
<gene>
    <name evidence="2" type="ORF">DFH94DRAFT_634220</name>
</gene>
<reference evidence="2" key="1">
    <citation type="submission" date="2019-10" db="EMBL/GenBank/DDBJ databases">
        <authorList>
            <consortium name="DOE Joint Genome Institute"/>
            <person name="Kuo A."/>
            <person name="Miyauchi S."/>
            <person name="Kiss E."/>
            <person name="Drula E."/>
            <person name="Kohler A."/>
            <person name="Sanchez-Garcia M."/>
            <person name="Andreopoulos B."/>
            <person name="Barry K.W."/>
            <person name="Bonito G."/>
            <person name="Buee M."/>
            <person name="Carver A."/>
            <person name="Chen C."/>
            <person name="Cichocki N."/>
            <person name="Clum A."/>
            <person name="Culley D."/>
            <person name="Crous P.W."/>
            <person name="Fauchery L."/>
            <person name="Girlanda M."/>
            <person name="Hayes R."/>
            <person name="Keri Z."/>
            <person name="LaButti K."/>
            <person name="Lipzen A."/>
            <person name="Lombard V."/>
            <person name="Magnuson J."/>
            <person name="Maillard F."/>
            <person name="Morin E."/>
            <person name="Murat C."/>
            <person name="Nolan M."/>
            <person name="Ohm R."/>
            <person name="Pangilinan J."/>
            <person name="Pereira M."/>
            <person name="Perotto S."/>
            <person name="Peter M."/>
            <person name="Riley R."/>
            <person name="Sitrit Y."/>
            <person name="Stielow B."/>
            <person name="Szollosi G."/>
            <person name="Zifcakova L."/>
            <person name="Stursova M."/>
            <person name="Spatafora J.W."/>
            <person name="Tedersoo L."/>
            <person name="Vaario L.-M."/>
            <person name="Yamada A."/>
            <person name="Yan M."/>
            <person name="Wang P."/>
            <person name="Xu J."/>
            <person name="Bruns T."/>
            <person name="Baldrian P."/>
            <person name="Vilgalys R."/>
            <person name="Henrissat B."/>
            <person name="Grigoriev I.V."/>
            <person name="Hibbett D."/>
            <person name="Nagy L.G."/>
            <person name="Martin F.M."/>
        </authorList>
    </citation>
    <scope>NUCLEOTIDE SEQUENCE</scope>
    <source>
        <strain evidence="2">Prilba</strain>
    </source>
</reference>
<name>A0A9P5T7E5_9AGAM</name>
<dbReference type="OrthoDB" id="10017101at2759"/>
<dbReference type="GO" id="GO:0032259">
    <property type="term" value="P:methylation"/>
    <property type="evidence" value="ECO:0007669"/>
    <property type="project" value="UniProtKB-KW"/>
</dbReference>
<sequence>MSRTTGSDIAHRDITGWSATEYRRVAPYVFAPEATAPILSSLGASPGDKVLDLGCGSGEVTAEIARLVRPDGIVVGVDSSEDMIARARETTMLPDTHLIVGDIQDRKILRELPPDLVGKCDKIFSSAAIHWCSRDPLGVLANVHNLLKRGGLFVAEMGGHGNIAGVRDALHAALRKRGIDPVARDPWFFPTPDQYMGLLRSANLDPLQVSLHPRATPFADLAGWIHLFGVHFLEGIESEDVPELVNEVVASCRESGRCHWDEGKKLWYLDYVRLRVIAVKAGDHDG</sequence>
<keyword evidence="3" id="KW-1185">Reference proteome</keyword>
<dbReference type="PANTHER" id="PTHR43861">
    <property type="entry name" value="TRANS-ACONITATE 2-METHYLTRANSFERASE-RELATED"/>
    <property type="match status" value="1"/>
</dbReference>